<feature type="domain" description="AB hydrolase-1" evidence="2">
    <location>
        <begin position="23"/>
        <end position="260"/>
    </location>
</feature>
<evidence type="ECO:0000313" key="4">
    <source>
        <dbReference type="Proteomes" id="UP000431269"/>
    </source>
</evidence>
<dbReference type="InterPro" id="IPR050471">
    <property type="entry name" value="AB_hydrolase"/>
</dbReference>
<proteinExistence type="inferred from homology"/>
<dbReference type="Gene3D" id="3.40.50.1820">
    <property type="entry name" value="alpha/beta hydrolase"/>
    <property type="match status" value="1"/>
</dbReference>
<dbReference type="InterPro" id="IPR000073">
    <property type="entry name" value="AB_hydrolase_1"/>
</dbReference>
<evidence type="ECO:0000313" key="3">
    <source>
        <dbReference type="EMBL" id="QGZ94734.1"/>
    </source>
</evidence>
<dbReference type="KEGG" id="tsv:DSM104635_01564"/>
<dbReference type="InterPro" id="IPR029058">
    <property type="entry name" value="AB_hydrolase_fold"/>
</dbReference>
<keyword evidence="4" id="KW-1185">Reference proteome</keyword>
<comment type="similarity">
    <text evidence="1">Belongs to the AB hydrolase superfamily. Bacterial non-heme haloperoxidase / perhydrolase family.</text>
</comment>
<dbReference type="GO" id="GO:0016691">
    <property type="term" value="F:chloride peroxidase activity"/>
    <property type="evidence" value="ECO:0007669"/>
    <property type="project" value="UniProtKB-EC"/>
</dbReference>
<dbReference type="EC" id="1.11.1.10" evidence="3"/>
<name>A0A6I6MP81_9CAUL</name>
<dbReference type="RefSeq" id="WP_228445949.1">
    <property type="nucleotide sequence ID" value="NZ_CP047045.1"/>
</dbReference>
<reference evidence="4" key="1">
    <citation type="submission" date="2019-12" db="EMBL/GenBank/DDBJ databases">
        <title>Complete genome of Terracaulis silvestris 0127_4.</title>
        <authorList>
            <person name="Vieira S."/>
            <person name="Riedel T."/>
            <person name="Sproer C."/>
            <person name="Pascual J."/>
            <person name="Boedeker C."/>
            <person name="Overmann J."/>
        </authorList>
    </citation>
    <scope>NUCLEOTIDE SEQUENCE [LARGE SCALE GENOMIC DNA]</scope>
    <source>
        <strain evidence="4">0127_4</strain>
    </source>
</reference>
<organism evidence="3 4">
    <name type="scientific">Terricaulis silvestris</name>
    <dbReference type="NCBI Taxonomy" id="2686094"/>
    <lineage>
        <taxon>Bacteria</taxon>
        <taxon>Pseudomonadati</taxon>
        <taxon>Pseudomonadota</taxon>
        <taxon>Alphaproteobacteria</taxon>
        <taxon>Caulobacterales</taxon>
        <taxon>Caulobacteraceae</taxon>
        <taxon>Terricaulis</taxon>
    </lineage>
</organism>
<dbReference type="EMBL" id="CP047045">
    <property type="protein sequence ID" value="QGZ94734.1"/>
    <property type="molecule type" value="Genomic_DNA"/>
</dbReference>
<dbReference type="Proteomes" id="UP000431269">
    <property type="component" value="Chromosome"/>
</dbReference>
<dbReference type="SUPFAM" id="SSF53474">
    <property type="entry name" value="alpha/beta-Hydrolases"/>
    <property type="match status" value="1"/>
</dbReference>
<dbReference type="PANTHER" id="PTHR43433">
    <property type="entry name" value="HYDROLASE, ALPHA/BETA FOLD FAMILY PROTEIN"/>
    <property type="match status" value="1"/>
</dbReference>
<evidence type="ECO:0000256" key="1">
    <source>
        <dbReference type="ARBA" id="ARBA00038128"/>
    </source>
</evidence>
<dbReference type="FunFam" id="3.40.50.1820:FF:000205">
    <property type="entry name" value="Non-haem bromoperoxidase BPO-A2"/>
    <property type="match status" value="1"/>
</dbReference>
<dbReference type="Pfam" id="PF00561">
    <property type="entry name" value="Abhydrolase_1"/>
    <property type="match status" value="1"/>
</dbReference>
<keyword evidence="3" id="KW-0575">Peroxidase</keyword>
<dbReference type="AlphaFoldDB" id="A0A6I6MP81"/>
<dbReference type="PANTHER" id="PTHR43433:SF3">
    <property type="entry name" value="NON-HEME CHLOROPEROXIDASE"/>
    <property type="match status" value="1"/>
</dbReference>
<protein>
    <submittedName>
        <fullName evidence="3">Non-heme chloroperoxidase</fullName>
        <ecNumber evidence="3">1.11.1.10</ecNumber>
    </submittedName>
</protein>
<dbReference type="PRINTS" id="PR00111">
    <property type="entry name" value="ABHYDROLASE"/>
</dbReference>
<evidence type="ECO:0000259" key="2">
    <source>
        <dbReference type="Pfam" id="PF00561"/>
    </source>
</evidence>
<accession>A0A6I6MP81</accession>
<gene>
    <name evidence="3" type="primary">cpo_1</name>
    <name evidence="3" type="ORF">DSM104635_01564</name>
</gene>
<keyword evidence="3" id="KW-0560">Oxidoreductase</keyword>
<sequence>MATFQTRDDVTIFYKDWGPKAGPAVVLCHGWPLSADSWDGQAFHLAGNGFRVIAHDRRGHGRSSQPWDGNDMNHYADDLAQLIDHLRLAKTSIFGFSAGGGEVARFVGRHGTAKVEKLALISAVTPYLLRSADNPNGAPMEVFDGQRAEQVADRAGFFRNVANGPFYGFNRPGARTSQGEADSWWRQAMMSGLKNTYDCVAGFYEDFRPDVRAFDRPTLVIHGDDDQVVPIDLSLRAVERLLPSAQFKIYPGAPHGLTFTHREQLNADLLTFLRS</sequence>